<evidence type="ECO:0000259" key="8">
    <source>
        <dbReference type="Pfam" id="PF24986"/>
    </source>
</evidence>
<evidence type="ECO:0000256" key="6">
    <source>
        <dbReference type="SAM" id="MobiDB-lite"/>
    </source>
</evidence>
<dbReference type="GO" id="GO:0005840">
    <property type="term" value="C:ribosome"/>
    <property type="evidence" value="ECO:0007669"/>
    <property type="project" value="InterPro"/>
</dbReference>
<comment type="similarity">
    <text evidence="5">Belongs to the RimM family.</text>
</comment>
<evidence type="ECO:0000256" key="2">
    <source>
        <dbReference type="ARBA" id="ARBA00022517"/>
    </source>
</evidence>
<dbReference type="Pfam" id="PF24986">
    <property type="entry name" value="PRC_RimM"/>
    <property type="match status" value="1"/>
</dbReference>
<dbReference type="RefSeq" id="WP_006293681.1">
    <property type="nucleotide sequence ID" value="NZ_GG770226.1"/>
</dbReference>
<dbReference type="HAMAP" id="MF_00014">
    <property type="entry name" value="Ribosome_mat_RimM"/>
    <property type="match status" value="1"/>
</dbReference>
<dbReference type="Gene3D" id="2.30.30.240">
    <property type="entry name" value="PRC-barrel domain"/>
    <property type="match status" value="1"/>
</dbReference>
<dbReference type="InterPro" id="IPR009000">
    <property type="entry name" value="Transl_B-barrel_sf"/>
</dbReference>
<dbReference type="HOGENOM" id="CLU_077636_0_0_11"/>
<name>W5IHC7_SCAIO</name>
<dbReference type="Gene3D" id="2.40.30.60">
    <property type="entry name" value="RimM"/>
    <property type="match status" value="1"/>
</dbReference>
<dbReference type="eggNOG" id="COG0806">
    <property type="taxonomic scope" value="Bacteria"/>
</dbReference>
<protein>
    <recommendedName>
        <fullName evidence="5">Ribosome maturation factor RimM</fullName>
    </recommendedName>
</protein>
<dbReference type="Proteomes" id="UP000005777">
    <property type="component" value="Unassembled WGS sequence"/>
</dbReference>
<evidence type="ECO:0000313" key="10">
    <source>
        <dbReference type="Proteomes" id="UP000005777"/>
    </source>
</evidence>
<reference evidence="9 10" key="1">
    <citation type="submission" date="2012-01" db="EMBL/GenBank/DDBJ databases">
        <title>The Genome Sequence of Scardovia inopinata F0304.</title>
        <authorList>
            <consortium name="The Broad Institute Genome Sequencing Platform"/>
            <person name="Ward D."/>
            <person name="Earl A."/>
            <person name="Feldgarden M."/>
            <person name="Gevers D."/>
            <person name="Young S."/>
            <person name="Zeng Q."/>
            <person name="Koehrsen M."/>
            <person name="Alvarado L."/>
            <person name="Berlin A.M."/>
            <person name="Borenstein D."/>
            <person name="Chapman S.B."/>
            <person name="Chen Z."/>
            <person name="Engels R."/>
            <person name="Freedman E."/>
            <person name="Gellesch M."/>
            <person name="Goldberg J."/>
            <person name="Griggs A."/>
            <person name="Gujja S."/>
            <person name="Heilman E.R."/>
            <person name="Heiman D.I."/>
            <person name="Hepburn T.A."/>
            <person name="Howarth C."/>
            <person name="Jen D."/>
            <person name="Larson L."/>
            <person name="Mehta T."/>
            <person name="Park D."/>
            <person name="Pearson M."/>
            <person name="Richards J."/>
            <person name="Roberts A."/>
            <person name="Saif S."/>
            <person name="Shea T.D."/>
            <person name="Shenoy N."/>
            <person name="Sisk P."/>
            <person name="Stolte C."/>
            <person name="Sykes S.N."/>
            <person name="Walk T."/>
            <person name="White J."/>
            <person name="Yandava C."/>
            <person name="Izard J."/>
            <person name="Baranova O.V."/>
            <person name="Blanton J.M."/>
            <person name="Tanner A.C."/>
            <person name="Dewhirst F."/>
            <person name="Haas B."/>
            <person name="Nusbaum C."/>
            <person name="Birren B."/>
        </authorList>
    </citation>
    <scope>NUCLEOTIDE SEQUENCE [LARGE SCALE GENOMIC DNA]</scope>
    <source>
        <strain evidence="9 10">F0304</strain>
    </source>
</reference>
<keyword evidence="2 5" id="KW-0690">Ribosome biogenesis</keyword>
<dbReference type="InterPro" id="IPR011033">
    <property type="entry name" value="PRC_barrel-like_sf"/>
</dbReference>
<evidence type="ECO:0000313" key="9">
    <source>
        <dbReference type="EMBL" id="EFG26208.1"/>
    </source>
</evidence>
<proteinExistence type="inferred from homology"/>
<dbReference type="EMBL" id="ADCX01000012">
    <property type="protein sequence ID" value="EFG26208.1"/>
    <property type="molecule type" value="Genomic_DNA"/>
</dbReference>
<dbReference type="InterPro" id="IPR056792">
    <property type="entry name" value="PRC_RimM"/>
</dbReference>
<comment type="domain">
    <text evidence="5">The PRC barrel domain binds ribosomal protein uS19.</text>
</comment>
<comment type="subcellular location">
    <subcellularLocation>
        <location evidence="5">Cytoplasm</location>
    </subcellularLocation>
</comment>
<feature type="domain" description="Ribosome maturation factor RimM PRC barrel" evidence="8">
    <location>
        <begin position="135"/>
        <end position="217"/>
    </location>
</feature>
<evidence type="ECO:0000259" key="7">
    <source>
        <dbReference type="Pfam" id="PF01782"/>
    </source>
</evidence>
<comment type="function">
    <text evidence="5">An accessory protein needed during the final step in the assembly of 30S ribosomal subunit, possibly for assembly of the head region. Essential for efficient processing of 16S rRNA. May be needed both before and after RbfA during the maturation of 16S rRNA. It has affinity for free ribosomal 30S subunits but not for 70S ribosomes.</text>
</comment>
<dbReference type="SUPFAM" id="SSF50447">
    <property type="entry name" value="Translation proteins"/>
    <property type="match status" value="1"/>
</dbReference>
<organism evidence="9 10">
    <name type="scientific">Scardovia inopinata F0304</name>
    <dbReference type="NCBI Taxonomy" id="641146"/>
    <lineage>
        <taxon>Bacteria</taxon>
        <taxon>Bacillati</taxon>
        <taxon>Actinomycetota</taxon>
        <taxon>Actinomycetes</taxon>
        <taxon>Bifidobacteriales</taxon>
        <taxon>Bifidobacteriaceae</taxon>
        <taxon>Scardovia</taxon>
    </lineage>
</organism>
<evidence type="ECO:0000256" key="4">
    <source>
        <dbReference type="ARBA" id="ARBA00023186"/>
    </source>
</evidence>
<accession>W5IHC7</accession>
<dbReference type="InterPro" id="IPR036976">
    <property type="entry name" value="RimM_N_sf"/>
</dbReference>
<dbReference type="PANTHER" id="PTHR33692:SF1">
    <property type="entry name" value="RIBOSOME MATURATION FACTOR RIMM"/>
    <property type="match status" value="1"/>
</dbReference>
<evidence type="ECO:0000256" key="1">
    <source>
        <dbReference type="ARBA" id="ARBA00022490"/>
    </source>
</evidence>
<sequence>METMTNYLETEADGLLRVCRIGRAQGLKGEVNIQVFTDSPVLRFQPGSILLDNQGKSWTVERSRTFKNRWIIKLEGVDDRNASEELKGMILYVPAPETSTDKAKSSADSDVPPVPPDAAPAQDEQTGEEGWYPQELIGLEVLAVDDHESALAADYDGVDAHVIGHVSEVDLNNPQPLITVKLVDAGGKEALIPFVEALVPIVDPDEGYILVDPPGGLLDLT</sequence>
<feature type="region of interest" description="Disordered" evidence="6">
    <location>
        <begin position="98"/>
        <end position="128"/>
    </location>
</feature>
<evidence type="ECO:0000256" key="3">
    <source>
        <dbReference type="ARBA" id="ARBA00022552"/>
    </source>
</evidence>
<keyword evidence="1 5" id="KW-0963">Cytoplasm</keyword>
<gene>
    <name evidence="5" type="primary">rimM</name>
    <name evidence="9" type="ORF">HMPREF9020_01289</name>
</gene>
<dbReference type="Pfam" id="PF01782">
    <property type="entry name" value="RimM"/>
    <property type="match status" value="1"/>
</dbReference>
<dbReference type="GO" id="GO:0043022">
    <property type="term" value="F:ribosome binding"/>
    <property type="evidence" value="ECO:0007669"/>
    <property type="project" value="InterPro"/>
</dbReference>
<feature type="domain" description="RimM N-terminal" evidence="7">
    <location>
        <begin position="18"/>
        <end position="95"/>
    </location>
</feature>
<comment type="subunit">
    <text evidence="5">Binds ribosomal protein uS19.</text>
</comment>
<keyword evidence="10" id="KW-1185">Reference proteome</keyword>
<dbReference type="InterPro" id="IPR002676">
    <property type="entry name" value="RimM_N"/>
</dbReference>
<dbReference type="PANTHER" id="PTHR33692">
    <property type="entry name" value="RIBOSOME MATURATION FACTOR RIMM"/>
    <property type="match status" value="1"/>
</dbReference>
<dbReference type="GO" id="GO:0006364">
    <property type="term" value="P:rRNA processing"/>
    <property type="evidence" value="ECO:0007669"/>
    <property type="project" value="UniProtKB-UniRule"/>
</dbReference>
<dbReference type="SUPFAM" id="SSF50346">
    <property type="entry name" value="PRC-barrel domain"/>
    <property type="match status" value="1"/>
</dbReference>
<dbReference type="AlphaFoldDB" id="W5IHC7"/>
<evidence type="ECO:0000256" key="5">
    <source>
        <dbReference type="HAMAP-Rule" id="MF_00014"/>
    </source>
</evidence>
<keyword evidence="4 5" id="KW-0143">Chaperone</keyword>
<dbReference type="InterPro" id="IPR011961">
    <property type="entry name" value="RimM"/>
</dbReference>
<comment type="caution">
    <text evidence="9">The sequence shown here is derived from an EMBL/GenBank/DDBJ whole genome shotgun (WGS) entry which is preliminary data.</text>
</comment>
<dbReference type="GO" id="GO:0005737">
    <property type="term" value="C:cytoplasm"/>
    <property type="evidence" value="ECO:0007669"/>
    <property type="project" value="UniProtKB-SubCell"/>
</dbReference>
<keyword evidence="3 5" id="KW-0698">rRNA processing</keyword>
<dbReference type="GO" id="GO:0042274">
    <property type="term" value="P:ribosomal small subunit biogenesis"/>
    <property type="evidence" value="ECO:0007669"/>
    <property type="project" value="UniProtKB-UniRule"/>
</dbReference>